<dbReference type="EC" id="4.2.1.47" evidence="3"/>
<dbReference type="Gene3D" id="3.40.50.720">
    <property type="entry name" value="NAD(P)-binding Rossmann-like Domain"/>
    <property type="match status" value="1"/>
</dbReference>
<proteinExistence type="inferred from homology"/>
<evidence type="ECO:0000313" key="3">
    <source>
        <dbReference type="EMBL" id="WRP16645.1"/>
    </source>
</evidence>
<keyword evidence="4" id="KW-1185">Reference proteome</keyword>
<feature type="domain" description="NAD-dependent epimerase/dehydratase" evidence="2">
    <location>
        <begin position="20"/>
        <end position="258"/>
    </location>
</feature>
<dbReference type="EMBL" id="CP141615">
    <property type="protein sequence ID" value="WRP16645.1"/>
    <property type="molecule type" value="Genomic_DNA"/>
</dbReference>
<dbReference type="GO" id="GO:0008446">
    <property type="term" value="F:GDP-mannose 4,6-dehydratase activity"/>
    <property type="evidence" value="ECO:0007669"/>
    <property type="project" value="UniProtKB-EC"/>
</dbReference>
<dbReference type="InterPro" id="IPR036291">
    <property type="entry name" value="NAD(P)-bd_dom_sf"/>
</dbReference>
<comment type="similarity">
    <text evidence="1">Belongs to the NAD(P)-dependent epimerase/dehydratase family.</text>
</comment>
<evidence type="ECO:0000259" key="2">
    <source>
        <dbReference type="Pfam" id="PF01370"/>
    </source>
</evidence>
<protein>
    <submittedName>
        <fullName evidence="3">GDP-mannose 4,6-dehydratase</fullName>
        <ecNumber evidence="3">4.2.1.47</ecNumber>
    </submittedName>
</protein>
<keyword evidence="3" id="KW-0456">Lyase</keyword>
<dbReference type="Proteomes" id="UP001332192">
    <property type="component" value="Chromosome"/>
</dbReference>
<name>A0ABZ1BV17_9FIRM</name>
<organism evidence="3 4">
    <name type="scientific">Carboxydichorda subterranea</name>
    <dbReference type="NCBI Taxonomy" id="3109565"/>
    <lineage>
        <taxon>Bacteria</taxon>
        <taxon>Bacillati</taxon>
        <taxon>Bacillota</taxon>
        <taxon>Limnochordia</taxon>
        <taxon>Limnochordales</taxon>
        <taxon>Geochordaceae</taxon>
        <taxon>Carboxydichorda</taxon>
    </lineage>
</organism>
<dbReference type="SUPFAM" id="SSF51735">
    <property type="entry name" value="NAD(P)-binding Rossmann-fold domains"/>
    <property type="match status" value="1"/>
</dbReference>
<evidence type="ECO:0000313" key="4">
    <source>
        <dbReference type="Proteomes" id="UP001332192"/>
    </source>
</evidence>
<reference evidence="3 4" key="1">
    <citation type="journal article" date="2024" name="Front. Microbiol.">
        <title>Novel thermophilic genera Geochorda gen. nov. and Carboxydochorda gen. nov. from the deep terrestrial subsurface reveal the ecophysiological diversity in the class Limnochordia.</title>
        <authorList>
            <person name="Karnachuk O.V."/>
            <person name="Lukina A.P."/>
            <person name="Avakyan M.R."/>
            <person name="Kadnikov V.V."/>
            <person name="Begmatov S."/>
            <person name="Beletsky A.V."/>
            <person name="Vlasova K.G."/>
            <person name="Novikov A.A."/>
            <person name="Shcherbakova V.A."/>
            <person name="Mardanov A.V."/>
            <person name="Ravin N.V."/>
        </authorList>
    </citation>
    <scope>NUCLEOTIDE SEQUENCE [LARGE SCALE GENOMIC DNA]</scope>
    <source>
        <strain evidence="3 4">L945</strain>
    </source>
</reference>
<dbReference type="InterPro" id="IPR001509">
    <property type="entry name" value="Epimerase_deHydtase"/>
</dbReference>
<dbReference type="Pfam" id="PF01370">
    <property type="entry name" value="Epimerase"/>
    <property type="match status" value="1"/>
</dbReference>
<gene>
    <name evidence="3" type="ORF">U7230_11160</name>
</gene>
<dbReference type="RefSeq" id="WP_324715917.1">
    <property type="nucleotide sequence ID" value="NZ_CP141615.1"/>
</dbReference>
<accession>A0ABZ1BV17</accession>
<sequence length="340" mass="36947">MESLDGLSVPAGPPWAGRPVMVTGASGFVGGWLAKALAERGAPVVALVRDETRLLRYWRGVWPDLVSEARADVTDLAAVERVLAEYAVEVVFHLAAQSQVTVGRSGPVATLETNVRGTWIVLEAARRTPTVKGVVVASSDKAYGDSSGLPYREEAPMAGRYPYDVSKSCADLVARSYFHTFGLPVYVARCANIFGGADLNLGRLVPHVAVSALQGIPPRLRGTGEEKRDWLYVEDACSAYLALGERALDGKLAGEAFNFGSGRPYRVLDVVHAILELAGRPDLRPHVLGQARAEIREQWLDPSKAQKLLGWSARWELRAALEATMGWYRRWLESGRSPAA</sequence>
<evidence type="ECO:0000256" key="1">
    <source>
        <dbReference type="ARBA" id="ARBA00007637"/>
    </source>
</evidence>
<dbReference type="PANTHER" id="PTHR43000">
    <property type="entry name" value="DTDP-D-GLUCOSE 4,6-DEHYDRATASE-RELATED"/>
    <property type="match status" value="1"/>
</dbReference>